<dbReference type="AlphaFoldDB" id="A0ABD1KZJ9"/>
<dbReference type="EMBL" id="JBGMDY010000011">
    <property type="protein sequence ID" value="KAL2316697.1"/>
    <property type="molecule type" value="Genomic_DNA"/>
</dbReference>
<dbReference type="Gene3D" id="3.30.70.330">
    <property type="match status" value="1"/>
</dbReference>
<evidence type="ECO:0000313" key="4">
    <source>
        <dbReference type="EMBL" id="KAL2316697.1"/>
    </source>
</evidence>
<dbReference type="InterPro" id="IPR012677">
    <property type="entry name" value="Nucleotide-bd_a/b_plait_sf"/>
</dbReference>
<dbReference type="PANTHER" id="PTHR34427:SF5">
    <property type="entry name" value="DUF4283 DOMAIN-CONTAINING PROTEIN"/>
    <property type="match status" value="1"/>
</dbReference>
<gene>
    <name evidence="4" type="ORF">Fmac_030573</name>
</gene>
<feature type="region of interest" description="Disordered" evidence="2">
    <location>
        <begin position="493"/>
        <end position="525"/>
    </location>
</feature>
<comment type="caution">
    <text evidence="4">The sequence shown here is derived from an EMBL/GenBank/DDBJ whole genome shotgun (WGS) entry which is preliminary data.</text>
</comment>
<keyword evidence="5" id="KW-1185">Reference proteome</keyword>
<evidence type="ECO:0000256" key="2">
    <source>
        <dbReference type="SAM" id="MobiDB-lite"/>
    </source>
</evidence>
<dbReference type="Proteomes" id="UP001603857">
    <property type="component" value="Unassembled WGS sequence"/>
</dbReference>
<evidence type="ECO:0000313" key="5">
    <source>
        <dbReference type="Proteomes" id="UP001603857"/>
    </source>
</evidence>
<feature type="domain" description="RRM" evidence="3">
    <location>
        <begin position="26"/>
        <end position="103"/>
    </location>
</feature>
<protein>
    <recommendedName>
        <fullName evidence="3">RRM domain-containing protein</fullName>
    </recommendedName>
</protein>
<feature type="compositionally biased region" description="Polar residues" evidence="2">
    <location>
        <begin position="493"/>
        <end position="512"/>
    </location>
</feature>
<name>A0ABD1KZJ9_9FABA</name>
<reference evidence="4 5" key="1">
    <citation type="submission" date="2024-08" db="EMBL/GenBank/DDBJ databases">
        <title>Insights into the chromosomal genome structure of Flemingia macrophylla.</title>
        <authorList>
            <person name="Ding Y."/>
            <person name="Zhao Y."/>
            <person name="Bi W."/>
            <person name="Wu M."/>
            <person name="Zhao G."/>
            <person name="Gong Y."/>
            <person name="Li W."/>
            <person name="Zhang P."/>
        </authorList>
    </citation>
    <scope>NUCLEOTIDE SEQUENCE [LARGE SCALE GENOMIC DNA]</scope>
    <source>
        <strain evidence="4">DYQJB</strain>
        <tissue evidence="4">Leaf</tissue>
    </source>
</reference>
<dbReference type="PANTHER" id="PTHR34427">
    <property type="entry name" value="DUF4283 DOMAIN PROTEIN"/>
    <property type="match status" value="1"/>
</dbReference>
<dbReference type="InterPro" id="IPR000504">
    <property type="entry name" value="RRM_dom"/>
</dbReference>
<dbReference type="SUPFAM" id="SSF54928">
    <property type="entry name" value="RNA-binding domain, RBD"/>
    <property type="match status" value="1"/>
</dbReference>
<dbReference type="PROSITE" id="PS50102">
    <property type="entry name" value="RRM"/>
    <property type="match status" value="1"/>
</dbReference>
<sequence>MRGKNRERRNGWGERKYGRVANARVTTFYIEKLPLVYNETQLWKAFQRWGRIWEIYVAPRVNAWGHRYGFIRFLDVKNVSLLERQLDNIYFGNIKINANIPKYQRDRTSTERTKQRYAQDVTALPTLKHKPTGYRGNDSYAKVAAKRNDSIFPMWKKKSGQNDISLEKPWNGQKIQVSETTEAWLKESWVGKPQHVKAFDKLMTVRMMNPKEGVSLQYMGDDLVLISGVNVDDVNQGSMDAQANFWAQFREVQPWSPTILSGYRLAWLQCYGIPLNVWGEDIFSQLLGLTGSFVMADEETISFSRINFARVLIRTTEQLPIQRSSRVKINGIMVTVSMFEEVSAPMPSYCGCLWKSGSNRSSRESEHYLMGEYSSSECSDGVVGKANQQENDEDWGSEEVSRVGGQGLSSDFCPMVNSASLSSHATATPSCNLDLAMENVSRVSDSAQGEATLKALIIEENLKEQIGDLQHSNSDRGNHPTKLAASINLGLIQPTTSSNGTTAHFGRTDTNPNPKPDENAQIDRNDTLYTKDTTTERRNFLNLELRSNKVRNSLSNRWIVVKKSRGPSETTFLVHEAIIIYLQRIERKKKSQILRGPRKFKTHPQILHLFTFPSPSPTPNLYRKHRRNFTH</sequence>
<feature type="region of interest" description="Disordered" evidence="2">
    <location>
        <begin position="375"/>
        <end position="402"/>
    </location>
</feature>
<evidence type="ECO:0000259" key="3">
    <source>
        <dbReference type="PROSITE" id="PS50102"/>
    </source>
</evidence>
<evidence type="ECO:0000256" key="1">
    <source>
        <dbReference type="PROSITE-ProRule" id="PRU00176"/>
    </source>
</evidence>
<keyword evidence="1" id="KW-0694">RNA-binding</keyword>
<organism evidence="4 5">
    <name type="scientific">Flemingia macrophylla</name>
    <dbReference type="NCBI Taxonomy" id="520843"/>
    <lineage>
        <taxon>Eukaryota</taxon>
        <taxon>Viridiplantae</taxon>
        <taxon>Streptophyta</taxon>
        <taxon>Embryophyta</taxon>
        <taxon>Tracheophyta</taxon>
        <taxon>Spermatophyta</taxon>
        <taxon>Magnoliopsida</taxon>
        <taxon>eudicotyledons</taxon>
        <taxon>Gunneridae</taxon>
        <taxon>Pentapetalae</taxon>
        <taxon>rosids</taxon>
        <taxon>fabids</taxon>
        <taxon>Fabales</taxon>
        <taxon>Fabaceae</taxon>
        <taxon>Papilionoideae</taxon>
        <taxon>50 kb inversion clade</taxon>
        <taxon>NPAAA clade</taxon>
        <taxon>indigoferoid/millettioid clade</taxon>
        <taxon>Phaseoleae</taxon>
        <taxon>Flemingia</taxon>
    </lineage>
</organism>
<feature type="compositionally biased region" description="Basic and acidic residues" evidence="2">
    <location>
        <begin position="515"/>
        <end position="525"/>
    </location>
</feature>
<proteinExistence type="predicted"/>
<dbReference type="GO" id="GO:0003723">
    <property type="term" value="F:RNA binding"/>
    <property type="evidence" value="ECO:0007669"/>
    <property type="project" value="UniProtKB-UniRule"/>
</dbReference>
<dbReference type="InterPro" id="IPR035979">
    <property type="entry name" value="RBD_domain_sf"/>
</dbReference>
<accession>A0ABD1KZJ9</accession>